<feature type="binding site" evidence="4">
    <location>
        <position position="289"/>
    </location>
    <ligand>
        <name>S-adenosyl-L-methionine</name>
        <dbReference type="ChEBI" id="CHEBI:59789"/>
    </ligand>
</feature>
<protein>
    <submittedName>
        <fullName evidence="6">(Uracil-5)-methyltransferase</fullName>
    </submittedName>
</protein>
<dbReference type="PANTHER" id="PTHR11061">
    <property type="entry name" value="RNA M5U METHYLTRANSFERASE"/>
    <property type="match status" value="1"/>
</dbReference>
<name>C5C5K8_BEUC1</name>
<accession>C5C5K8</accession>
<dbReference type="eggNOG" id="COG2265">
    <property type="taxonomic scope" value="Bacteria"/>
</dbReference>
<dbReference type="InterPro" id="IPR010280">
    <property type="entry name" value="U5_MeTrfase_fam"/>
</dbReference>
<evidence type="ECO:0000313" key="6">
    <source>
        <dbReference type="EMBL" id="ACQ80199.1"/>
    </source>
</evidence>
<dbReference type="Pfam" id="PF05958">
    <property type="entry name" value="tRNA_U5-meth_tr"/>
    <property type="match status" value="1"/>
</dbReference>
<keyword evidence="7" id="KW-1185">Reference proteome</keyword>
<keyword evidence="3 4" id="KW-0949">S-adenosyl-L-methionine</keyword>
<evidence type="ECO:0000313" key="7">
    <source>
        <dbReference type="Proteomes" id="UP000007962"/>
    </source>
</evidence>
<dbReference type="Gene3D" id="3.40.50.150">
    <property type="entry name" value="Vaccinia Virus protein VP39"/>
    <property type="match status" value="1"/>
</dbReference>
<dbReference type="SUPFAM" id="SSF53335">
    <property type="entry name" value="S-adenosyl-L-methionine-dependent methyltransferases"/>
    <property type="match status" value="1"/>
</dbReference>
<dbReference type="KEGG" id="bcv:Bcav_1944"/>
<dbReference type="InterPro" id="IPR012340">
    <property type="entry name" value="NA-bd_OB-fold"/>
</dbReference>
<sequence length="405" mass="43003">MAELIRLTIGPPAHGGHAVARIDDRPDGRVVFVRHAIPGEVVLARVTDGGESARFWRADAVRILEPSPDRVPSVWPEAGPDGVGGGELAHVALPAQLRWKEEVLRDALRRIGHLEADVTVRAAPGDAESGGLGTRTRVELTVAPDGRPGMHRHRSHVVLPLNDVPLAVDALREHDALRRRWEPGSRLDLVAGSEGAPLVLLDGAPVRGDRRTVRERVELGDGRAWRYRVAGSGFWQVHRAAPTVLVEAVLDAAQPQAGERVLDLYSGAGLFTLPLADAVGADGQVAAVEGDPAAVRDARRNLHDRGQVDLHGGSVADVLDAGVGAGADLVILDPPRAGAGRDVVEAVTGRRPRRIVYVACDPAALARDLRLAADAGYALTSLDAVDLFPHTHHIEALAVLEPAAR</sequence>
<dbReference type="SUPFAM" id="SSF50249">
    <property type="entry name" value="Nucleic acid-binding proteins"/>
    <property type="match status" value="1"/>
</dbReference>
<dbReference type="GO" id="GO:0070475">
    <property type="term" value="P:rRNA base methylation"/>
    <property type="evidence" value="ECO:0007669"/>
    <property type="project" value="TreeGrafter"/>
</dbReference>
<dbReference type="CDD" id="cd02440">
    <property type="entry name" value="AdoMet_MTases"/>
    <property type="match status" value="1"/>
</dbReference>
<dbReference type="Pfam" id="PF01938">
    <property type="entry name" value="TRAM"/>
    <property type="match status" value="1"/>
</dbReference>
<evidence type="ECO:0000256" key="2">
    <source>
        <dbReference type="ARBA" id="ARBA00022679"/>
    </source>
</evidence>
<keyword evidence="1 4" id="KW-0489">Methyltransferase</keyword>
<comment type="similarity">
    <text evidence="4">Belongs to the class I-like SAM-binding methyltransferase superfamily. RNA M5U methyltransferase family.</text>
</comment>
<dbReference type="Pfam" id="PF01135">
    <property type="entry name" value="PCMT"/>
    <property type="match status" value="1"/>
</dbReference>
<proteinExistence type="inferred from homology"/>
<dbReference type="Gene3D" id="2.40.50.140">
    <property type="entry name" value="Nucleic acid-binding proteins"/>
    <property type="match status" value="1"/>
</dbReference>
<organism evidence="6 7">
    <name type="scientific">Beutenbergia cavernae (strain ATCC BAA-8 / DSM 12333 / CCUG 43141 / JCM 11478 / NBRC 16432 / NCIMB 13614 / HKI 0122)</name>
    <dbReference type="NCBI Taxonomy" id="471853"/>
    <lineage>
        <taxon>Bacteria</taxon>
        <taxon>Bacillati</taxon>
        <taxon>Actinomycetota</taxon>
        <taxon>Actinomycetes</taxon>
        <taxon>Micrococcales</taxon>
        <taxon>Beutenbergiaceae</taxon>
        <taxon>Beutenbergia</taxon>
    </lineage>
</organism>
<evidence type="ECO:0000256" key="4">
    <source>
        <dbReference type="PROSITE-ProRule" id="PRU01024"/>
    </source>
</evidence>
<dbReference type="AlphaFoldDB" id="C5C5K8"/>
<dbReference type="HOGENOM" id="CLU_014689_7_0_11"/>
<evidence type="ECO:0000256" key="1">
    <source>
        <dbReference type="ARBA" id="ARBA00022603"/>
    </source>
</evidence>
<dbReference type="OrthoDB" id="9804590at2"/>
<dbReference type="RefSeq" id="WP_015882439.1">
    <property type="nucleotide sequence ID" value="NC_012669.1"/>
</dbReference>
<dbReference type="EMBL" id="CP001618">
    <property type="protein sequence ID" value="ACQ80199.1"/>
    <property type="molecule type" value="Genomic_DNA"/>
</dbReference>
<dbReference type="InterPro" id="IPR030391">
    <property type="entry name" value="MeTrfase_TrmA_CS"/>
</dbReference>
<evidence type="ECO:0000256" key="3">
    <source>
        <dbReference type="ARBA" id="ARBA00022691"/>
    </source>
</evidence>
<dbReference type="InterPro" id="IPR002792">
    <property type="entry name" value="TRAM_dom"/>
</dbReference>
<keyword evidence="2 4" id="KW-0808">Transferase</keyword>
<evidence type="ECO:0000259" key="5">
    <source>
        <dbReference type="PROSITE" id="PS50926"/>
    </source>
</evidence>
<feature type="binding site" evidence="4">
    <location>
        <position position="333"/>
    </location>
    <ligand>
        <name>S-adenosyl-L-methionine</name>
        <dbReference type="ChEBI" id="CHEBI:59789"/>
    </ligand>
</feature>
<dbReference type="PANTHER" id="PTHR11061:SF30">
    <property type="entry name" value="TRNA (URACIL(54)-C(5))-METHYLTRANSFERASE"/>
    <property type="match status" value="1"/>
</dbReference>
<feature type="domain" description="TRAM" evidence="5">
    <location>
        <begin position="1"/>
        <end position="62"/>
    </location>
</feature>
<dbReference type="InterPro" id="IPR029063">
    <property type="entry name" value="SAM-dependent_MTases_sf"/>
</dbReference>
<gene>
    <name evidence="6" type="ordered locus">Bcav_1944</name>
</gene>
<dbReference type="GO" id="GO:0070041">
    <property type="term" value="F:rRNA (uridine-C5-)-methyltransferase activity"/>
    <property type="evidence" value="ECO:0007669"/>
    <property type="project" value="TreeGrafter"/>
</dbReference>
<dbReference type="STRING" id="471853.Bcav_1944"/>
<reference evidence="6 7" key="1">
    <citation type="journal article" date="2009" name="Stand. Genomic Sci.">
        <title>Complete genome sequence of Beutenbergia cavernae type strain (HKI 0122).</title>
        <authorList>
            <person name="Land M."/>
            <person name="Pukall R."/>
            <person name="Abt B."/>
            <person name="Goker M."/>
            <person name="Rohde M."/>
            <person name="Glavina Del Rio T."/>
            <person name="Tice H."/>
            <person name="Copeland A."/>
            <person name="Cheng J.F."/>
            <person name="Lucas S."/>
            <person name="Chen F."/>
            <person name="Nolan M."/>
            <person name="Bruce D."/>
            <person name="Goodwin L."/>
            <person name="Pitluck S."/>
            <person name="Ivanova N."/>
            <person name="Mavromatis K."/>
            <person name="Ovchinnikova G."/>
            <person name="Pati A."/>
            <person name="Chen A."/>
            <person name="Palaniappan K."/>
            <person name="Hauser L."/>
            <person name="Chang Y.J."/>
            <person name="Jefferies C.C."/>
            <person name="Saunders E."/>
            <person name="Brettin T."/>
            <person name="Detter J.C."/>
            <person name="Han C."/>
            <person name="Chain P."/>
            <person name="Bristow J."/>
            <person name="Eisen J.A."/>
            <person name="Markowitz V."/>
            <person name="Hugenholtz P."/>
            <person name="Kyrpides N.C."/>
            <person name="Klenk H.P."/>
            <person name="Lapidus A."/>
        </authorList>
    </citation>
    <scope>NUCLEOTIDE SEQUENCE [LARGE SCALE GENOMIC DNA]</scope>
    <source>
        <strain evidence="7">ATCC BAA-8 / DSM 12333 / NBRC 16432</strain>
    </source>
</reference>
<feature type="active site" description="Nucleophile" evidence="4">
    <location>
        <position position="360"/>
    </location>
</feature>
<dbReference type="Proteomes" id="UP000007962">
    <property type="component" value="Chromosome"/>
</dbReference>
<dbReference type="PROSITE" id="PS50926">
    <property type="entry name" value="TRAM"/>
    <property type="match status" value="1"/>
</dbReference>
<feature type="binding site" evidence="4">
    <location>
        <position position="265"/>
    </location>
    <ligand>
        <name>S-adenosyl-L-methionine</name>
        <dbReference type="ChEBI" id="CHEBI:59789"/>
    </ligand>
</feature>
<dbReference type="PROSITE" id="PS51687">
    <property type="entry name" value="SAM_MT_RNA_M5U"/>
    <property type="match status" value="1"/>
</dbReference>
<dbReference type="PROSITE" id="PS01231">
    <property type="entry name" value="TRMA_2"/>
    <property type="match status" value="1"/>
</dbReference>
<feature type="binding site" evidence="4">
    <location>
        <position position="236"/>
    </location>
    <ligand>
        <name>S-adenosyl-L-methionine</name>
        <dbReference type="ChEBI" id="CHEBI:59789"/>
    </ligand>
</feature>